<accession>A0AC35FHI3</accession>
<evidence type="ECO:0000313" key="1">
    <source>
        <dbReference type="Proteomes" id="UP000887580"/>
    </source>
</evidence>
<proteinExistence type="predicted"/>
<dbReference type="WBParaSite" id="PS1159_v2.g17559.t1">
    <property type="protein sequence ID" value="PS1159_v2.g17559.t1"/>
    <property type="gene ID" value="PS1159_v2.g17559"/>
</dbReference>
<organism evidence="1 2">
    <name type="scientific">Panagrolaimus sp. PS1159</name>
    <dbReference type="NCBI Taxonomy" id="55785"/>
    <lineage>
        <taxon>Eukaryota</taxon>
        <taxon>Metazoa</taxon>
        <taxon>Ecdysozoa</taxon>
        <taxon>Nematoda</taxon>
        <taxon>Chromadorea</taxon>
        <taxon>Rhabditida</taxon>
        <taxon>Tylenchina</taxon>
        <taxon>Panagrolaimomorpha</taxon>
        <taxon>Panagrolaimoidea</taxon>
        <taxon>Panagrolaimidae</taxon>
        <taxon>Panagrolaimus</taxon>
    </lineage>
</organism>
<reference evidence="2" key="1">
    <citation type="submission" date="2022-11" db="UniProtKB">
        <authorList>
            <consortium name="WormBaseParasite"/>
        </authorList>
    </citation>
    <scope>IDENTIFICATION</scope>
</reference>
<protein>
    <submittedName>
        <fullName evidence="2">Glycosyltransferase</fullName>
    </submittedName>
</protein>
<name>A0AC35FHI3_9BILA</name>
<dbReference type="Proteomes" id="UP000887580">
    <property type="component" value="Unplaced"/>
</dbReference>
<sequence length="326" mass="37964">MFIDKMSVFSDYQFLKSQPQTFVMLSSSLKPRYLFLLPFTVASWNKLGVESVVVLTDDEKEFEKNGQAKETIKLLKELNAHIIYLMPERLSHTSLSQLIRAFGAVLPIPYTSSEDETILITSDADLVVFNISNHIPNITDGKILHLYNSRCCHPVRVPPARGAYKVHMYPMGTIGATVKAWKEIMGFNDTLMSLKEIEEYIFGEFGENVFHTNDDANRRLVGSFIWYADQSLMSYKLNEWFKNTSNRNFLSEHVKAPIRIDRINWPTEEEFAKMKIEDWDDCHQPTAAFADLEWEKFKPFLDFAFSYDPKLIERFVKYRDDFVSKK</sequence>
<evidence type="ECO:0000313" key="2">
    <source>
        <dbReference type="WBParaSite" id="PS1159_v2.g17559.t1"/>
    </source>
</evidence>